<evidence type="ECO:0000256" key="5">
    <source>
        <dbReference type="ARBA" id="ARBA00023180"/>
    </source>
</evidence>
<dbReference type="SUPFAM" id="SSF52200">
    <property type="entry name" value="Toll/Interleukin receptor TIR domain"/>
    <property type="match status" value="1"/>
</dbReference>
<feature type="chain" id="PRO_5045389494" evidence="9">
    <location>
        <begin position="30"/>
        <end position="668"/>
    </location>
</feature>
<accession>A0ABM3D5Z4</accession>
<evidence type="ECO:0000256" key="8">
    <source>
        <dbReference type="SAM" id="Phobius"/>
    </source>
</evidence>
<proteinExistence type="inferred from homology"/>
<dbReference type="InterPro" id="IPR035897">
    <property type="entry name" value="Toll_tir_struct_dom_sf"/>
</dbReference>
<feature type="transmembrane region" description="Helical" evidence="8">
    <location>
        <begin position="364"/>
        <end position="388"/>
    </location>
</feature>
<dbReference type="SMART" id="SM00409">
    <property type="entry name" value="IG"/>
    <property type="match status" value="3"/>
</dbReference>
<protein>
    <submittedName>
        <fullName evidence="13">Interleukin-18 receptor accessory protein-like isoform X1</fullName>
    </submittedName>
</protein>
<keyword evidence="5" id="KW-0325">Glycoprotein</keyword>
<keyword evidence="12" id="KW-1185">Reference proteome</keyword>
<keyword evidence="8" id="KW-0812">Transmembrane</keyword>
<evidence type="ECO:0000256" key="7">
    <source>
        <dbReference type="SAM" id="MobiDB-lite"/>
    </source>
</evidence>
<feature type="compositionally biased region" description="Pro residues" evidence="7">
    <location>
        <begin position="522"/>
        <end position="533"/>
    </location>
</feature>
<dbReference type="PRINTS" id="PR01537">
    <property type="entry name" value="INTRLKN1R1F"/>
</dbReference>
<dbReference type="Gene3D" id="2.60.40.10">
    <property type="entry name" value="Immunoglobulins"/>
    <property type="match status" value="3"/>
</dbReference>
<dbReference type="InterPro" id="IPR015621">
    <property type="entry name" value="IL-1_rcpt_fam"/>
</dbReference>
<evidence type="ECO:0000256" key="9">
    <source>
        <dbReference type="SAM" id="SignalP"/>
    </source>
</evidence>
<keyword evidence="2" id="KW-0378">Hydrolase</keyword>
<dbReference type="PROSITE" id="PS51257">
    <property type="entry name" value="PROKAR_LIPOPROTEIN"/>
    <property type="match status" value="1"/>
</dbReference>
<dbReference type="InterPro" id="IPR000157">
    <property type="entry name" value="TIR_dom"/>
</dbReference>
<keyword evidence="4" id="KW-1015">Disulfide bond</keyword>
<evidence type="ECO:0000256" key="2">
    <source>
        <dbReference type="ARBA" id="ARBA00022801"/>
    </source>
</evidence>
<feature type="domain" description="Ig-like" evidence="11">
    <location>
        <begin position="39"/>
        <end position="124"/>
    </location>
</feature>
<keyword evidence="6" id="KW-0393">Immunoglobulin domain</keyword>
<feature type="region of interest" description="Disordered" evidence="7">
    <location>
        <begin position="522"/>
        <end position="600"/>
    </location>
</feature>
<dbReference type="Gene3D" id="3.40.50.10140">
    <property type="entry name" value="Toll/interleukin-1 receptor homology (TIR) domain"/>
    <property type="match status" value="1"/>
</dbReference>
<evidence type="ECO:0000313" key="12">
    <source>
        <dbReference type="Proteomes" id="UP001652741"/>
    </source>
</evidence>
<reference evidence="13" key="1">
    <citation type="submission" date="2025-08" db="UniProtKB">
        <authorList>
            <consortium name="RefSeq"/>
        </authorList>
    </citation>
    <scope>IDENTIFICATION</scope>
</reference>
<evidence type="ECO:0000259" key="10">
    <source>
        <dbReference type="PROSITE" id="PS50104"/>
    </source>
</evidence>
<sequence length="668" mass="73887">MKWCGVMHPGPSLALAIIACFLQRYFCESRWDKEEGLKPRSETYGYKAFSGEGFVMQCNKPQSTGLCERLYNITASSEEADWSRAEGETNRDRDFLRDDGAVTGRGNALWFSTVTAKDSGKYTCHTGGMVIHFYVEVLERASLGCRDTEEDRVTLVLGKGGRIPCPGIKCQTQRSEVTWYKDARPVCEIQEKRTISVVDRYTLLLGTVYVSDATLYFCDYTYEDNGIPWTVRRSVNVSVIPADTTDPPQITYPHGNKEGVELGEPHNLSCQVQFGFQRTFDPVVQWWISSHSNHEGMMKLMEMEAQQVRERSIEEFEFTVTRTAQIPEVTQLHLDSTFTCLAQNSVGNSSVTIRLIRKSAVSRVLVIVCPVVSLLFVAGLGITVHVYWLEISILYRIYLPYKQTTTDDKEYDAFVSYVPSSSSEEAGGRGRGVREEPLEVLLPRVLEGQWGYRLFLLERDLLPGGAYAEDVVCAIRSSRRLVCVLSPDYLASTCLFELETGIRALQQDPHLRLILIWTSPNPTSPNPSSPNPSSPSTTSPNPSSPSTTSPNPSPSTTSPNPSTTSPNPNPSTTSPNPSTTSPNPSPSPSTTSPTSSRPLSLPLSHTLGLVAPASPLPPLVRRAIRVLPALHWTPQDQGRMITSSNSGSRFWRSLHKAMPAQSGTGTDT</sequence>
<dbReference type="GeneID" id="106591402"/>
<comment type="similarity">
    <text evidence="1">Belongs to the interleukin-1 receptor family.</text>
</comment>
<feature type="domain" description="Ig-like" evidence="11">
    <location>
        <begin position="248"/>
        <end position="352"/>
    </location>
</feature>
<evidence type="ECO:0000259" key="11">
    <source>
        <dbReference type="PROSITE" id="PS50835"/>
    </source>
</evidence>
<feature type="signal peptide" evidence="9">
    <location>
        <begin position="1"/>
        <end position="29"/>
    </location>
</feature>
<keyword evidence="8" id="KW-1133">Transmembrane helix</keyword>
<evidence type="ECO:0000256" key="4">
    <source>
        <dbReference type="ARBA" id="ARBA00023157"/>
    </source>
</evidence>
<evidence type="ECO:0000256" key="1">
    <source>
        <dbReference type="ARBA" id="ARBA00009752"/>
    </source>
</evidence>
<evidence type="ECO:0000256" key="6">
    <source>
        <dbReference type="ARBA" id="ARBA00023319"/>
    </source>
</evidence>
<evidence type="ECO:0000256" key="3">
    <source>
        <dbReference type="ARBA" id="ARBA00023027"/>
    </source>
</evidence>
<evidence type="ECO:0000313" key="13">
    <source>
        <dbReference type="RefSeq" id="XP_045554233.1"/>
    </source>
</evidence>
<dbReference type="Proteomes" id="UP001652741">
    <property type="component" value="Chromosome ssa16"/>
</dbReference>
<dbReference type="RefSeq" id="XP_045554233.1">
    <property type="nucleotide sequence ID" value="XM_045698277.1"/>
</dbReference>
<gene>
    <name evidence="13" type="primary">LOC106591402</name>
</gene>
<dbReference type="InterPro" id="IPR003599">
    <property type="entry name" value="Ig_sub"/>
</dbReference>
<keyword evidence="3" id="KW-0520">NAD</keyword>
<dbReference type="InterPro" id="IPR013783">
    <property type="entry name" value="Ig-like_fold"/>
</dbReference>
<dbReference type="SMART" id="SM00255">
    <property type="entry name" value="TIR"/>
    <property type="match status" value="1"/>
</dbReference>
<dbReference type="Pfam" id="PF01582">
    <property type="entry name" value="TIR"/>
    <property type="match status" value="1"/>
</dbReference>
<dbReference type="PANTHER" id="PTHR11890:SF23">
    <property type="entry name" value="INTERLEUKIN-18 RECEPTOR ACCESSORY PROTEIN"/>
    <property type="match status" value="1"/>
</dbReference>
<dbReference type="InterPro" id="IPR007110">
    <property type="entry name" value="Ig-like_dom"/>
</dbReference>
<name>A0ABM3D5Z4_SALSA</name>
<organism evidence="12 13">
    <name type="scientific">Salmo salar</name>
    <name type="common">Atlantic salmon</name>
    <dbReference type="NCBI Taxonomy" id="8030"/>
    <lineage>
        <taxon>Eukaryota</taxon>
        <taxon>Metazoa</taxon>
        <taxon>Chordata</taxon>
        <taxon>Craniata</taxon>
        <taxon>Vertebrata</taxon>
        <taxon>Euteleostomi</taxon>
        <taxon>Actinopterygii</taxon>
        <taxon>Neopterygii</taxon>
        <taxon>Teleostei</taxon>
        <taxon>Protacanthopterygii</taxon>
        <taxon>Salmoniformes</taxon>
        <taxon>Salmonidae</taxon>
        <taxon>Salmoninae</taxon>
        <taxon>Salmo</taxon>
    </lineage>
</organism>
<dbReference type="PANTHER" id="PTHR11890">
    <property type="entry name" value="INTERLEUKIN-1 RECEPTOR FAMILY MEMBER"/>
    <property type="match status" value="1"/>
</dbReference>
<dbReference type="PROSITE" id="PS50835">
    <property type="entry name" value="IG_LIKE"/>
    <property type="match status" value="2"/>
</dbReference>
<feature type="domain" description="TIR" evidence="10">
    <location>
        <begin position="409"/>
        <end position="549"/>
    </location>
</feature>
<dbReference type="PROSITE" id="PS50104">
    <property type="entry name" value="TIR"/>
    <property type="match status" value="1"/>
</dbReference>
<feature type="compositionally biased region" description="Low complexity" evidence="7">
    <location>
        <begin position="534"/>
        <end position="596"/>
    </location>
</feature>
<dbReference type="SUPFAM" id="SSF48726">
    <property type="entry name" value="Immunoglobulin"/>
    <property type="match status" value="2"/>
</dbReference>
<keyword evidence="9" id="KW-0732">Signal</keyword>
<keyword evidence="8" id="KW-0472">Membrane</keyword>
<dbReference type="InterPro" id="IPR036179">
    <property type="entry name" value="Ig-like_dom_sf"/>
</dbReference>